<keyword evidence="3" id="KW-1185">Reference proteome</keyword>
<reference evidence="2" key="2">
    <citation type="submission" date="2022-01" db="EMBL/GenBank/DDBJ databases">
        <authorList>
            <person name="Yamashiro T."/>
            <person name="Shiraishi A."/>
            <person name="Satake H."/>
            <person name="Nakayama K."/>
        </authorList>
    </citation>
    <scope>NUCLEOTIDE SEQUENCE</scope>
</reference>
<organism evidence="2 3">
    <name type="scientific">Tanacetum coccineum</name>
    <dbReference type="NCBI Taxonomy" id="301880"/>
    <lineage>
        <taxon>Eukaryota</taxon>
        <taxon>Viridiplantae</taxon>
        <taxon>Streptophyta</taxon>
        <taxon>Embryophyta</taxon>
        <taxon>Tracheophyta</taxon>
        <taxon>Spermatophyta</taxon>
        <taxon>Magnoliopsida</taxon>
        <taxon>eudicotyledons</taxon>
        <taxon>Gunneridae</taxon>
        <taxon>Pentapetalae</taxon>
        <taxon>asterids</taxon>
        <taxon>campanulids</taxon>
        <taxon>Asterales</taxon>
        <taxon>Asteraceae</taxon>
        <taxon>Asteroideae</taxon>
        <taxon>Anthemideae</taxon>
        <taxon>Anthemidinae</taxon>
        <taxon>Tanacetum</taxon>
    </lineage>
</organism>
<dbReference type="EMBL" id="BQNB010018508">
    <property type="protein sequence ID" value="GJT75169.1"/>
    <property type="molecule type" value="Genomic_DNA"/>
</dbReference>
<dbReference type="PANTHER" id="PTHR31635">
    <property type="entry name" value="REVERSE TRANSCRIPTASE DOMAIN-CONTAINING PROTEIN-RELATED"/>
    <property type="match status" value="1"/>
</dbReference>
<evidence type="ECO:0000259" key="1">
    <source>
        <dbReference type="Pfam" id="PF00078"/>
    </source>
</evidence>
<protein>
    <submittedName>
        <fullName evidence="2">Cysteine-rich receptor-like protein kinase</fullName>
    </submittedName>
</protein>
<proteinExistence type="predicted"/>
<dbReference type="PANTHER" id="PTHR31635:SF196">
    <property type="entry name" value="REVERSE TRANSCRIPTASE DOMAIN-CONTAINING PROTEIN-RELATED"/>
    <property type="match status" value="1"/>
</dbReference>
<comment type="caution">
    <text evidence="2">The sequence shown here is derived from an EMBL/GenBank/DDBJ whole genome shotgun (WGS) entry which is preliminary data.</text>
</comment>
<evidence type="ECO:0000313" key="3">
    <source>
        <dbReference type="Proteomes" id="UP001151760"/>
    </source>
</evidence>
<dbReference type="Proteomes" id="UP001151760">
    <property type="component" value="Unassembled WGS sequence"/>
</dbReference>
<dbReference type="InterPro" id="IPR000477">
    <property type="entry name" value="RT_dom"/>
</dbReference>
<dbReference type="Pfam" id="PF00078">
    <property type="entry name" value="RVT_1"/>
    <property type="match status" value="1"/>
</dbReference>
<feature type="domain" description="Reverse transcriptase" evidence="1">
    <location>
        <begin position="80"/>
        <end position="179"/>
    </location>
</feature>
<evidence type="ECO:0000313" key="2">
    <source>
        <dbReference type="EMBL" id="GJT75169.1"/>
    </source>
</evidence>
<gene>
    <name evidence="2" type="ORF">Tco_1041894</name>
</gene>
<reference evidence="2" key="1">
    <citation type="journal article" date="2022" name="Int. J. Mol. Sci.">
        <title>Draft Genome of Tanacetum Coccineum: Genomic Comparison of Closely Related Tanacetum-Family Plants.</title>
        <authorList>
            <person name="Yamashiro T."/>
            <person name="Shiraishi A."/>
            <person name="Nakayama K."/>
            <person name="Satake H."/>
        </authorList>
    </citation>
    <scope>NUCLEOTIDE SEQUENCE</scope>
</reference>
<accession>A0ABQ5GJ10</accession>
<sequence length="180" mass="20375">MVTLRWCHGGDDESGGVKRLWWQTEEGEARGGEWVWGSNRSGDEEKFFGGGGVAVAGNRWPAGGDGMRGERENWWCVISSIIGPNQTAFLSERQILDGCLTANELIHMAKIEDHKLFLLKVDFEKAFDSVCWNFLLDIMTHMGFGDKWRQWISFCLCSASISTFINSSPSKEFKMERGLR</sequence>
<name>A0ABQ5GJ10_9ASTR</name>